<protein>
    <recommendedName>
        <fullName evidence="16">Nuclear envelope protein</fullName>
    </recommendedName>
</protein>
<feature type="transmembrane region" description="Helical" evidence="13">
    <location>
        <begin position="63"/>
        <end position="84"/>
    </location>
</feature>
<evidence type="ECO:0000256" key="2">
    <source>
        <dbReference type="ARBA" id="ARBA00004567"/>
    </source>
</evidence>
<evidence type="ECO:0000256" key="11">
    <source>
        <dbReference type="ARBA" id="ARBA00023136"/>
    </source>
</evidence>
<keyword evidence="6" id="KW-0509">mRNA transport</keyword>
<evidence type="ECO:0000256" key="12">
    <source>
        <dbReference type="ARBA" id="ARBA00023242"/>
    </source>
</evidence>
<dbReference type="GO" id="GO:0070631">
    <property type="term" value="P:spindle pole body localization"/>
    <property type="evidence" value="ECO:0007669"/>
    <property type="project" value="TreeGrafter"/>
</dbReference>
<evidence type="ECO:0000256" key="4">
    <source>
        <dbReference type="ARBA" id="ARBA00022448"/>
    </source>
</evidence>
<evidence type="ECO:0000256" key="8">
    <source>
        <dbReference type="ARBA" id="ARBA00022989"/>
    </source>
</evidence>
<dbReference type="EMBL" id="ML976983">
    <property type="protein sequence ID" value="KAF1960101.1"/>
    <property type="molecule type" value="Genomic_DNA"/>
</dbReference>
<keyword evidence="11 13" id="KW-0472">Membrane</keyword>
<dbReference type="AlphaFoldDB" id="A0A6A5U5D8"/>
<evidence type="ECO:0000256" key="9">
    <source>
        <dbReference type="ARBA" id="ARBA00023010"/>
    </source>
</evidence>
<accession>A0A6A5U5D8</accession>
<dbReference type="GO" id="GO:0070762">
    <property type="term" value="C:nuclear pore transmembrane ring"/>
    <property type="evidence" value="ECO:0007669"/>
    <property type="project" value="TreeGrafter"/>
</dbReference>
<dbReference type="InterPro" id="IPR019049">
    <property type="entry name" value="Nucleoporin_prot_Ndc1/Nup"/>
</dbReference>
<name>A0A6A5U5D8_9PLEO</name>
<keyword evidence="9" id="KW-0811">Translocation</keyword>
<feature type="transmembrane region" description="Helical" evidence="13">
    <location>
        <begin position="104"/>
        <end position="125"/>
    </location>
</feature>
<evidence type="ECO:0000256" key="13">
    <source>
        <dbReference type="SAM" id="Phobius"/>
    </source>
</evidence>
<evidence type="ECO:0000256" key="10">
    <source>
        <dbReference type="ARBA" id="ARBA00023132"/>
    </source>
</evidence>
<evidence type="ECO:0000256" key="5">
    <source>
        <dbReference type="ARBA" id="ARBA00022692"/>
    </source>
</evidence>
<keyword evidence="8 13" id="KW-1133">Transmembrane helix</keyword>
<sequence length="637" mass="71784">MAPALPARPYRDFLTPALHRRFTDASFYTLLLCYLISVWMDFNVTVCKWVLSAVLPIGPPGARAALLFIPALIVSILRVAQWHVGHRNTLTPHDTFLKYALRKNTFLTIAGYAISAWLYGEVYIWTRAEKDRLNFTDRGGREHDWIRLNERPLYLRYMFIALAVVQAVVHLWNDYDEIEVPAMKPRNDRDDQEATLQVQPYKALQQKLPLVFKTAVTLAVVTTLGATILYFMGFRGVLWDNYYSLARRVVSLRRTSSPWGLPPFAPLFTSVLTEGILLVTLWQFVNKAFDVYISQAPVKLNKALKTEQPITNDSKDPNGSLLSGLKAKKETVKAIALWELALITYHFPERRKTIFGEIDRKAAATSKQVTDICLAEVRLLTSRINIALDPKYRPEDAQGPKTPPPISLVPQIAQPLKEAPIRGPSGKRDARDEVSAFTSSLAKNYSSPENTRSAYAREGIRKGEELATAGAQNIKTKTAGLWPTIVSSKIGYPFRHSLRRTASLIVTGAPYSRLSLLCNSITALTNLTIFSLREDDCGRFSNQVPEIVRVFTTALKKLEEYTASLTVHWSDFETLAKSEEERMKVPEVELVRDCLKDGLGMILRNFGEFLAGMEMSRNEIAEAKRVASRGVEMANVR</sequence>
<dbReference type="Proteomes" id="UP000800035">
    <property type="component" value="Unassembled WGS sequence"/>
</dbReference>
<comment type="subcellular location">
    <subcellularLocation>
        <location evidence="1">Nucleus membrane</location>
        <topology evidence="1">Multi-pass membrane protein</topology>
    </subcellularLocation>
    <subcellularLocation>
        <location evidence="2">Nucleus</location>
        <location evidence="2">Nuclear pore complex</location>
    </subcellularLocation>
</comment>
<evidence type="ECO:0000256" key="6">
    <source>
        <dbReference type="ARBA" id="ARBA00022816"/>
    </source>
</evidence>
<gene>
    <name evidence="14" type="ORF">CC80DRAFT_465699</name>
</gene>
<evidence type="ECO:0000313" key="15">
    <source>
        <dbReference type="Proteomes" id="UP000800035"/>
    </source>
</evidence>
<keyword evidence="15" id="KW-1185">Reference proteome</keyword>
<dbReference type="GO" id="GO:0031965">
    <property type="term" value="C:nuclear membrane"/>
    <property type="evidence" value="ECO:0007669"/>
    <property type="project" value="UniProtKB-SubCell"/>
</dbReference>
<keyword evidence="5 13" id="KW-0812">Transmembrane</keyword>
<comment type="similarity">
    <text evidence="3">Belongs to the NDC1 family.</text>
</comment>
<keyword evidence="7" id="KW-0653">Protein transport</keyword>
<keyword evidence="12" id="KW-0539">Nucleus</keyword>
<evidence type="ECO:0008006" key="16">
    <source>
        <dbReference type="Google" id="ProtNLM"/>
    </source>
</evidence>
<dbReference type="GO" id="GO:0006999">
    <property type="term" value="P:nuclear pore organization"/>
    <property type="evidence" value="ECO:0007669"/>
    <property type="project" value="TreeGrafter"/>
</dbReference>
<feature type="transmembrane region" description="Helical" evidence="13">
    <location>
        <begin position="259"/>
        <end position="285"/>
    </location>
</feature>
<keyword evidence="10" id="KW-0906">Nuclear pore complex</keyword>
<dbReference type="GO" id="GO:0106166">
    <property type="term" value="F:spindle pole body-nuclear membrane anchor activity"/>
    <property type="evidence" value="ECO:0007669"/>
    <property type="project" value="TreeGrafter"/>
</dbReference>
<organism evidence="14 15">
    <name type="scientific">Byssothecium circinans</name>
    <dbReference type="NCBI Taxonomy" id="147558"/>
    <lineage>
        <taxon>Eukaryota</taxon>
        <taxon>Fungi</taxon>
        <taxon>Dikarya</taxon>
        <taxon>Ascomycota</taxon>
        <taxon>Pezizomycotina</taxon>
        <taxon>Dothideomycetes</taxon>
        <taxon>Pleosporomycetidae</taxon>
        <taxon>Pleosporales</taxon>
        <taxon>Massarineae</taxon>
        <taxon>Massarinaceae</taxon>
        <taxon>Byssothecium</taxon>
    </lineage>
</organism>
<evidence type="ECO:0000256" key="7">
    <source>
        <dbReference type="ARBA" id="ARBA00022927"/>
    </source>
</evidence>
<keyword evidence="4" id="KW-0813">Transport</keyword>
<feature type="transmembrane region" description="Helical" evidence="13">
    <location>
        <begin position="27"/>
        <end position="51"/>
    </location>
</feature>
<feature type="transmembrane region" description="Helical" evidence="13">
    <location>
        <begin position="153"/>
        <end position="172"/>
    </location>
</feature>
<evidence type="ECO:0000313" key="14">
    <source>
        <dbReference type="EMBL" id="KAF1960101.1"/>
    </source>
</evidence>
<evidence type="ECO:0000256" key="1">
    <source>
        <dbReference type="ARBA" id="ARBA00004232"/>
    </source>
</evidence>
<dbReference type="Pfam" id="PF09531">
    <property type="entry name" value="Ndc1_Nup"/>
    <property type="match status" value="1"/>
</dbReference>
<dbReference type="GO" id="GO:0005816">
    <property type="term" value="C:spindle pole body"/>
    <property type="evidence" value="ECO:0007669"/>
    <property type="project" value="TreeGrafter"/>
</dbReference>
<dbReference type="PANTHER" id="PTHR13269">
    <property type="entry name" value="NUCLEOPORIN NDC1"/>
    <property type="match status" value="1"/>
</dbReference>
<dbReference type="OrthoDB" id="67850at2759"/>
<evidence type="ECO:0000256" key="3">
    <source>
        <dbReference type="ARBA" id="ARBA00005760"/>
    </source>
</evidence>
<dbReference type="GO" id="GO:0051028">
    <property type="term" value="P:mRNA transport"/>
    <property type="evidence" value="ECO:0007669"/>
    <property type="project" value="UniProtKB-KW"/>
</dbReference>
<dbReference type="PANTHER" id="PTHR13269:SF6">
    <property type="entry name" value="NUCLEOPORIN NDC1"/>
    <property type="match status" value="1"/>
</dbReference>
<dbReference type="GO" id="GO:0015031">
    <property type="term" value="P:protein transport"/>
    <property type="evidence" value="ECO:0007669"/>
    <property type="project" value="UniProtKB-KW"/>
</dbReference>
<reference evidence="14" key="1">
    <citation type="journal article" date="2020" name="Stud. Mycol.">
        <title>101 Dothideomycetes genomes: a test case for predicting lifestyles and emergence of pathogens.</title>
        <authorList>
            <person name="Haridas S."/>
            <person name="Albert R."/>
            <person name="Binder M."/>
            <person name="Bloem J."/>
            <person name="Labutti K."/>
            <person name="Salamov A."/>
            <person name="Andreopoulos B."/>
            <person name="Baker S."/>
            <person name="Barry K."/>
            <person name="Bills G."/>
            <person name="Bluhm B."/>
            <person name="Cannon C."/>
            <person name="Castanera R."/>
            <person name="Culley D."/>
            <person name="Daum C."/>
            <person name="Ezra D."/>
            <person name="Gonzalez J."/>
            <person name="Henrissat B."/>
            <person name="Kuo A."/>
            <person name="Liang C."/>
            <person name="Lipzen A."/>
            <person name="Lutzoni F."/>
            <person name="Magnuson J."/>
            <person name="Mondo S."/>
            <person name="Nolan M."/>
            <person name="Ohm R."/>
            <person name="Pangilinan J."/>
            <person name="Park H.-J."/>
            <person name="Ramirez L."/>
            <person name="Alfaro M."/>
            <person name="Sun H."/>
            <person name="Tritt A."/>
            <person name="Yoshinaga Y."/>
            <person name="Zwiers L.-H."/>
            <person name="Turgeon B."/>
            <person name="Goodwin S."/>
            <person name="Spatafora J."/>
            <person name="Crous P."/>
            <person name="Grigoriev I."/>
        </authorList>
    </citation>
    <scope>NUCLEOTIDE SEQUENCE</scope>
    <source>
        <strain evidence="14">CBS 675.92</strain>
    </source>
</reference>
<proteinExistence type="inferred from homology"/>
<feature type="transmembrane region" description="Helical" evidence="13">
    <location>
        <begin position="215"/>
        <end position="238"/>
    </location>
</feature>